<feature type="domain" description="UGGT thioredoxin-like" evidence="10">
    <location>
        <begin position="34"/>
        <end position="239"/>
    </location>
</feature>
<feature type="domain" description="UDP-glucose:glycoprotein glucosyltransferase thioredoxin-like" evidence="13">
    <location>
        <begin position="714"/>
        <end position="943"/>
    </location>
</feature>
<evidence type="ECO:0000256" key="2">
    <source>
        <dbReference type="ARBA" id="ARBA00004319"/>
    </source>
</evidence>
<dbReference type="GO" id="GO:0036503">
    <property type="term" value="P:ERAD pathway"/>
    <property type="evidence" value="ECO:0007669"/>
    <property type="project" value="TreeGrafter"/>
</dbReference>
<dbReference type="PANTHER" id="PTHR11226">
    <property type="entry name" value="UDP-GLUCOSE GLYCOPROTEIN:GLUCOSYLTRANSFERASE"/>
    <property type="match status" value="1"/>
</dbReference>
<dbReference type="GO" id="GO:0018279">
    <property type="term" value="P:protein N-linked glycosylation via asparagine"/>
    <property type="evidence" value="ECO:0007669"/>
    <property type="project" value="TreeGrafter"/>
</dbReference>
<evidence type="ECO:0000259" key="12">
    <source>
        <dbReference type="Pfam" id="PF18402"/>
    </source>
</evidence>
<keyword evidence="5" id="KW-0808">Transferase</keyword>
<dbReference type="Pfam" id="PF18400">
    <property type="entry name" value="Thioredoxin_12"/>
    <property type="match status" value="1"/>
</dbReference>
<comment type="caution">
    <text evidence="15">The sequence shown here is derived from an EMBL/GenBank/DDBJ whole genome shotgun (WGS) entry which is preliminary data.</text>
</comment>
<evidence type="ECO:0000259" key="14">
    <source>
        <dbReference type="Pfam" id="PF18404"/>
    </source>
</evidence>
<evidence type="ECO:0000256" key="8">
    <source>
        <dbReference type="ARBA" id="ARBA00023180"/>
    </source>
</evidence>
<feature type="non-terminal residue" evidence="15">
    <location>
        <position position="1556"/>
    </location>
</feature>
<dbReference type="GO" id="GO:0003980">
    <property type="term" value="F:UDP-glucose:glycoprotein glucosyltransferase activity"/>
    <property type="evidence" value="ECO:0007669"/>
    <property type="project" value="InterPro"/>
</dbReference>
<evidence type="ECO:0000256" key="9">
    <source>
        <dbReference type="SAM" id="SignalP"/>
    </source>
</evidence>
<dbReference type="Proteomes" id="UP000807353">
    <property type="component" value="Unassembled WGS sequence"/>
</dbReference>
<dbReference type="InterPro" id="IPR040693">
    <property type="entry name" value="UGGT_TRXL_1"/>
</dbReference>
<evidence type="ECO:0000313" key="16">
    <source>
        <dbReference type="Proteomes" id="UP000807353"/>
    </source>
</evidence>
<keyword evidence="16" id="KW-1185">Reference proteome</keyword>
<dbReference type="GO" id="GO:0005788">
    <property type="term" value="C:endoplasmic reticulum lumen"/>
    <property type="evidence" value="ECO:0007669"/>
    <property type="project" value="UniProtKB-SubCell"/>
</dbReference>
<dbReference type="CDD" id="cd06432">
    <property type="entry name" value="GT8_HUGT1_C_like"/>
    <property type="match status" value="1"/>
</dbReference>
<proteinExistence type="inferred from homology"/>
<evidence type="ECO:0000256" key="7">
    <source>
        <dbReference type="ARBA" id="ARBA00022824"/>
    </source>
</evidence>
<name>A0A9P6CDF6_9AGAR</name>
<comment type="similarity">
    <text evidence="4">Belongs to the glycosyltransferase 8 family.</text>
</comment>
<evidence type="ECO:0000256" key="3">
    <source>
        <dbReference type="ARBA" id="ARBA00004922"/>
    </source>
</evidence>
<dbReference type="InterPro" id="IPR029044">
    <property type="entry name" value="Nucleotide-diphossugar_trans"/>
</dbReference>
<evidence type="ECO:0000259" key="13">
    <source>
        <dbReference type="Pfam" id="PF18403"/>
    </source>
</evidence>
<dbReference type="Pfam" id="PF18401">
    <property type="entry name" value="Thioredoxin_13"/>
    <property type="match status" value="1"/>
</dbReference>
<accession>A0A9P6CDF6</accession>
<feature type="signal peptide" evidence="9">
    <location>
        <begin position="1"/>
        <end position="20"/>
    </location>
</feature>
<dbReference type="PANTHER" id="PTHR11226:SF0">
    <property type="entry name" value="UDP-GLUCOSE:GLYCOPROTEIN GLUCOSYLTRANSFERASE"/>
    <property type="match status" value="1"/>
</dbReference>
<feature type="domain" description="UGGT thioredoxin-like" evidence="12">
    <location>
        <begin position="441"/>
        <end position="697"/>
    </location>
</feature>
<evidence type="ECO:0000259" key="11">
    <source>
        <dbReference type="Pfam" id="PF18401"/>
    </source>
</evidence>
<dbReference type="FunFam" id="3.90.550.10:FF:000065">
    <property type="entry name" value="UDP-glucose:glycoprotein glucosyltransferase, putative"/>
    <property type="match status" value="1"/>
</dbReference>
<evidence type="ECO:0000256" key="4">
    <source>
        <dbReference type="ARBA" id="ARBA00006351"/>
    </source>
</evidence>
<dbReference type="EMBL" id="MU150280">
    <property type="protein sequence ID" value="KAF9461692.1"/>
    <property type="molecule type" value="Genomic_DNA"/>
</dbReference>
<comment type="subcellular location">
    <subcellularLocation>
        <location evidence="2">Endoplasmic reticulum lumen</location>
    </subcellularLocation>
</comment>
<comment type="pathway">
    <text evidence="3">Protein modification; protein glycosylation.</text>
</comment>
<evidence type="ECO:0000256" key="5">
    <source>
        <dbReference type="ARBA" id="ARBA00022679"/>
    </source>
</evidence>
<dbReference type="InterPro" id="IPR040692">
    <property type="entry name" value="UGGT_TRXL_3"/>
</dbReference>
<dbReference type="InterPro" id="IPR009448">
    <property type="entry name" value="UDP-g_GGtrans"/>
</dbReference>
<evidence type="ECO:0000313" key="15">
    <source>
        <dbReference type="EMBL" id="KAF9461692.1"/>
    </source>
</evidence>
<keyword evidence="6 9" id="KW-0732">Signal</keyword>
<feature type="domain" description="Glucosyltransferase 24 catalytic" evidence="14">
    <location>
        <begin position="1265"/>
        <end position="1530"/>
    </location>
</feature>
<evidence type="ECO:0000256" key="1">
    <source>
        <dbReference type="ARBA" id="ARBA00001913"/>
    </source>
</evidence>
<protein>
    <submittedName>
        <fullName evidence="15">Glycosyltransferase family 24 protein</fullName>
    </submittedName>
</protein>
<dbReference type="GO" id="GO:0051082">
    <property type="term" value="F:unfolded protein binding"/>
    <property type="evidence" value="ECO:0007669"/>
    <property type="project" value="TreeGrafter"/>
</dbReference>
<feature type="chain" id="PRO_5040483563" evidence="9">
    <location>
        <begin position="21"/>
        <end position="1556"/>
    </location>
</feature>
<dbReference type="Pfam" id="PF18404">
    <property type="entry name" value="Glyco_transf_24"/>
    <property type="match status" value="1"/>
</dbReference>
<dbReference type="InterPro" id="IPR040497">
    <property type="entry name" value="Glyco_transf_24"/>
</dbReference>
<dbReference type="SUPFAM" id="SSF53448">
    <property type="entry name" value="Nucleotide-diphospho-sugar transferases"/>
    <property type="match status" value="1"/>
</dbReference>
<dbReference type="Pfam" id="PF18403">
    <property type="entry name" value="Thioredoxin_15"/>
    <property type="match status" value="1"/>
</dbReference>
<keyword evidence="7" id="KW-0256">Endoplasmic reticulum</keyword>
<reference evidence="15" key="1">
    <citation type="submission" date="2020-11" db="EMBL/GenBank/DDBJ databases">
        <authorList>
            <consortium name="DOE Joint Genome Institute"/>
            <person name="Ahrendt S."/>
            <person name="Riley R."/>
            <person name="Andreopoulos W."/>
            <person name="Labutti K."/>
            <person name="Pangilinan J."/>
            <person name="Ruiz-Duenas F.J."/>
            <person name="Barrasa J.M."/>
            <person name="Sanchez-Garcia M."/>
            <person name="Camarero S."/>
            <person name="Miyauchi S."/>
            <person name="Serrano A."/>
            <person name="Linde D."/>
            <person name="Babiker R."/>
            <person name="Drula E."/>
            <person name="Ayuso-Fernandez I."/>
            <person name="Pacheco R."/>
            <person name="Padilla G."/>
            <person name="Ferreira P."/>
            <person name="Barriuso J."/>
            <person name="Kellner H."/>
            <person name="Castanera R."/>
            <person name="Alfaro M."/>
            <person name="Ramirez L."/>
            <person name="Pisabarro A.G."/>
            <person name="Kuo A."/>
            <person name="Tritt A."/>
            <person name="Lipzen A."/>
            <person name="He G."/>
            <person name="Yan M."/>
            <person name="Ng V."/>
            <person name="Cullen D."/>
            <person name="Martin F."/>
            <person name="Rosso M.-N."/>
            <person name="Henrissat B."/>
            <person name="Hibbett D."/>
            <person name="Martinez A.T."/>
            <person name="Grigoriev I.V."/>
        </authorList>
    </citation>
    <scope>NUCLEOTIDE SEQUENCE</scope>
    <source>
        <strain evidence="15">CBS 247.69</strain>
    </source>
</reference>
<dbReference type="InterPro" id="IPR040694">
    <property type="entry name" value="UGGT_TRXL_2"/>
</dbReference>
<organism evidence="15 16">
    <name type="scientific">Collybia nuda</name>
    <dbReference type="NCBI Taxonomy" id="64659"/>
    <lineage>
        <taxon>Eukaryota</taxon>
        <taxon>Fungi</taxon>
        <taxon>Dikarya</taxon>
        <taxon>Basidiomycota</taxon>
        <taxon>Agaricomycotina</taxon>
        <taxon>Agaricomycetes</taxon>
        <taxon>Agaricomycetidae</taxon>
        <taxon>Agaricales</taxon>
        <taxon>Tricholomatineae</taxon>
        <taxon>Clitocybaceae</taxon>
        <taxon>Collybia</taxon>
    </lineage>
</organism>
<dbReference type="InterPro" id="IPR040525">
    <property type="entry name" value="UGGT_TRXL_4"/>
</dbReference>
<gene>
    <name evidence="15" type="ORF">BDZ94DRAFT_1290637</name>
</gene>
<evidence type="ECO:0000256" key="6">
    <source>
        <dbReference type="ARBA" id="ARBA00022729"/>
    </source>
</evidence>
<evidence type="ECO:0000259" key="10">
    <source>
        <dbReference type="Pfam" id="PF18400"/>
    </source>
</evidence>
<sequence length="1556" mass="174627">MKRSLTALGFSLAILGGNAGSPPVKVSLRSSWTAPPPLVEVLETVSLENSNAFFPLLERITNPDLLQSPHKLSPEAIYEASLQIAVTNGLLRQPGSYKAVQMNLALHAATPKIEAFYNHYVDHHSKSRGTNCGSWVEWYGEVVCDIETLVHLAGTETIDPSNSSTTASSYARPQLLTFDHVYPPRARALKLPPRTAIFYASLSSPNFRELHSYLLSLAKKPVPEIEYVFRHIPPQTRDNTVRNHLSGYGVALDLKKTDYLAIDDRNGHKVTKEDDAREDEDLESDIDPILELIHSHPENATAPSAKTPLSEGELQEIGLQATQLIADSSEPLATLMQLSQNFPKYATIVARRVVVNSSIEEEIHENSLKAQGGAHMFWLNGAAVRDKDVNPLGLLRLLKKERAVMLSLAALGIPRPQVLELLTHPNISASQSGKNVLDGLFDASDRPEKGEVITWWNDIEKDSRYSKWSASLLTLLRPVYPGQFPNVKLNLYNIVLVVDLSQTSSLTFIGGPVANIIDRNFPLRFGVVPIAESEEGTRMARLFYYLVQNYGRRKTIEFIRRITPIDSSDSLTVQWNVVRSEYKEFTEAEAPADSVVAELDAILDGKLTPFAPFDKIQQYSERLGTTLSASPTGHVFVNGKHFKLDDDFFQNMQMEIGQQMQFLQEQVYSGKITDDLNETMSTYFYDQPTTSQRRNMYLYPTATPGSLRIFNLHEVFDRTGFRINPSSFVYPPESAPAPLTMFILADLDSEAGLKLVKEALGSVTADSPSRISFIHNSANDPLETAVQPTASWLISHLFSSGRLLKVSAAQLLRGLEIPVSSGTDGAQARLSQQHEALLELTGGVPSSEFNREEYVDYVRRSRLLAREMGISPNEPVILVNGRLVGPVGNGDFLSADFKALEVYELRKRVEPVMSALEAIVPSTSEQDRMSYADLIWIASSVVSSLQLPDPSEFSLLDAPQRPRQRQYRLLSSEYTSFEMGDDSTALYHIAVLIDPLSETTQRWSSILNWLSNIPGMFIKVYINPARHKEIPLKRFYRYNLLPSLSFDEAGFEIPAQAIFDDLPTEPIYTLAMDVPSAWLVRPREAQYDLDNIQLGNLSPGDESVDAIFDLDYIVVEGHARESVTSNAPRGVQLQLIRGDSTPIADTHVVANLGYLQFKAKPGVFRLEIREGRGRDVFKMDSVGNEGWDSPTVQEVGTDITLTSFEGLTLFPRLSRNPGMEKADVLEEPKSEGAFGGLFDDIASRVTSLFKPKNDVVAVKEEQAEINIFTVASGLLYERFVSIMILSVLKNTKSTVKFWFIENFLSPSFLEFIPHLAEAYGFKYELVTYKWPSWLRQQTEKQRIIWAYKILFLDVLFPMDLKKVIFVDADQIVRADLKELVDLDIQGAPYAYTPMGDDNTEMEGFRFWKTGYWKEFLQGKPYHISALYVIDLVRFRQLAAGDILRGQYQALSADPNSLANLDQDLPNNIQREVPIFSLHEDWLWCETWCSKDRLHKAKTIDLCQNPLTKEPKLARARQIPEWEEYDAEIARFARKLADEGVIHSNMAAADANVLANA</sequence>
<feature type="domain" description="UGGT thioredoxin-like" evidence="11">
    <location>
        <begin position="307"/>
        <end position="433"/>
    </location>
</feature>
<dbReference type="Gene3D" id="3.90.550.10">
    <property type="entry name" value="Spore Coat Polysaccharide Biosynthesis Protein SpsA, Chain A"/>
    <property type="match status" value="1"/>
</dbReference>
<comment type="cofactor">
    <cofactor evidence="1">
        <name>Ca(2+)</name>
        <dbReference type="ChEBI" id="CHEBI:29108"/>
    </cofactor>
</comment>
<keyword evidence="8" id="KW-0325">Glycoprotein</keyword>
<dbReference type="Pfam" id="PF06427">
    <property type="entry name" value="UDP-g_GGTase"/>
    <property type="match status" value="1"/>
</dbReference>
<dbReference type="Pfam" id="PF18402">
    <property type="entry name" value="Thioredoxin_14"/>
    <property type="match status" value="1"/>
</dbReference>
<dbReference type="OrthoDB" id="27683at2759"/>